<dbReference type="InterPro" id="IPR028350">
    <property type="entry name" value="DNAC/IstB-like"/>
</dbReference>
<dbReference type="PIRSF" id="PIRSF003073">
    <property type="entry name" value="DNAC_TnpB_IstB"/>
    <property type="match status" value="1"/>
</dbReference>
<dbReference type="Gene3D" id="3.40.50.300">
    <property type="entry name" value="P-loop containing nucleotide triphosphate hydrolases"/>
    <property type="match status" value="1"/>
</dbReference>
<comment type="similarity">
    <text evidence="1">Belongs to the IS21/IS1162 putative ATP-binding protein family.</text>
</comment>
<dbReference type="EMBL" id="JADLQN010000002">
    <property type="protein sequence ID" value="MBF6356044.1"/>
    <property type="molecule type" value="Genomic_DNA"/>
</dbReference>
<name>A0ABS0DC78_9NOCA</name>
<gene>
    <name evidence="5" type="ORF">IU449_16070</name>
</gene>
<dbReference type="GO" id="GO:0005524">
    <property type="term" value="F:ATP binding"/>
    <property type="evidence" value="ECO:0007669"/>
    <property type="project" value="UniProtKB-KW"/>
</dbReference>
<dbReference type="NCBIfam" id="NF038214">
    <property type="entry name" value="IS21_help_AAA"/>
    <property type="match status" value="1"/>
</dbReference>
<evidence type="ECO:0000256" key="3">
    <source>
        <dbReference type="ARBA" id="ARBA00022840"/>
    </source>
</evidence>
<reference evidence="5 6" key="1">
    <citation type="submission" date="2020-10" db="EMBL/GenBank/DDBJ databases">
        <title>Identification of Nocardia species via Next-generation sequencing and recognition of intraspecies genetic diversity.</title>
        <authorList>
            <person name="Li P."/>
            <person name="Li P."/>
            <person name="Lu B."/>
        </authorList>
    </citation>
    <scope>NUCLEOTIDE SEQUENCE [LARGE SCALE GENOMIC DNA]</scope>
    <source>
        <strain evidence="5 6">BJ06-0143</strain>
    </source>
</reference>
<dbReference type="InterPro" id="IPR003593">
    <property type="entry name" value="AAA+_ATPase"/>
</dbReference>
<organism evidence="5 6">
    <name type="scientific">Nocardia higoensis</name>
    <dbReference type="NCBI Taxonomy" id="228599"/>
    <lineage>
        <taxon>Bacteria</taxon>
        <taxon>Bacillati</taxon>
        <taxon>Actinomycetota</taxon>
        <taxon>Actinomycetes</taxon>
        <taxon>Mycobacteriales</taxon>
        <taxon>Nocardiaceae</taxon>
        <taxon>Nocardia</taxon>
    </lineage>
</organism>
<dbReference type="InterPro" id="IPR027417">
    <property type="entry name" value="P-loop_NTPase"/>
</dbReference>
<keyword evidence="3 5" id="KW-0067">ATP-binding</keyword>
<dbReference type="CDD" id="cd00009">
    <property type="entry name" value="AAA"/>
    <property type="match status" value="1"/>
</dbReference>
<dbReference type="Proteomes" id="UP000707731">
    <property type="component" value="Unassembled WGS sequence"/>
</dbReference>
<accession>A0ABS0DC78</accession>
<comment type="caution">
    <text evidence="5">The sequence shown here is derived from an EMBL/GenBank/DDBJ whole genome shotgun (WGS) entry which is preliminary data.</text>
</comment>
<keyword evidence="2" id="KW-0547">Nucleotide-binding</keyword>
<dbReference type="SUPFAM" id="SSF52540">
    <property type="entry name" value="P-loop containing nucleoside triphosphate hydrolases"/>
    <property type="match status" value="1"/>
</dbReference>
<dbReference type="InterPro" id="IPR002611">
    <property type="entry name" value="IstB_ATP-bd"/>
</dbReference>
<dbReference type="PANTHER" id="PTHR30050">
    <property type="entry name" value="CHROMOSOMAL REPLICATION INITIATOR PROTEIN DNAA"/>
    <property type="match status" value="1"/>
</dbReference>
<proteinExistence type="inferred from homology"/>
<evidence type="ECO:0000313" key="6">
    <source>
        <dbReference type="Proteomes" id="UP000707731"/>
    </source>
</evidence>
<evidence type="ECO:0000256" key="1">
    <source>
        <dbReference type="ARBA" id="ARBA00008059"/>
    </source>
</evidence>
<evidence type="ECO:0000259" key="4">
    <source>
        <dbReference type="SMART" id="SM00382"/>
    </source>
</evidence>
<dbReference type="PRINTS" id="PR00051">
    <property type="entry name" value="DNAA"/>
</dbReference>
<evidence type="ECO:0000256" key="2">
    <source>
        <dbReference type="ARBA" id="ARBA00022741"/>
    </source>
</evidence>
<keyword evidence="6" id="KW-1185">Reference proteome</keyword>
<dbReference type="Pfam" id="PF01695">
    <property type="entry name" value="IstB_IS21"/>
    <property type="match status" value="1"/>
</dbReference>
<dbReference type="PANTHER" id="PTHR30050:SF4">
    <property type="entry name" value="ATP-BINDING PROTEIN RV3427C IN INSERTION SEQUENCE-RELATED"/>
    <property type="match status" value="1"/>
</dbReference>
<dbReference type="SMART" id="SM00382">
    <property type="entry name" value="AAA"/>
    <property type="match status" value="1"/>
</dbReference>
<sequence length="224" mass="24780">MADVSYQRVSAYIRERRPQLRAEQVTARRRTGRLVGTAGFPRLKTLRDFDFGANPSVDPAVIRALTGCDWVREGRPLCLTGEAGTGKTHLLIALGAEAAKAGFRVRYTLATELVTALAEAADRNRLSRIIGRYRGVDLLCIDELGYTALDRRGAELLFQVLTERDEKKSVAIASNRSIVHWSEVFPDARLRAAIIDRLTFGGTVVDTGTRSYRRARAESGMLAD</sequence>
<evidence type="ECO:0000313" key="5">
    <source>
        <dbReference type="EMBL" id="MBF6356044.1"/>
    </source>
</evidence>
<dbReference type="InterPro" id="IPR047661">
    <property type="entry name" value="IstB"/>
</dbReference>
<protein>
    <submittedName>
        <fullName evidence="5">ATP-binding protein</fullName>
    </submittedName>
</protein>
<dbReference type="InterPro" id="IPR020591">
    <property type="entry name" value="Chromosome_initiator_DnaA-like"/>
</dbReference>
<feature type="domain" description="AAA+ ATPase" evidence="4">
    <location>
        <begin position="73"/>
        <end position="205"/>
    </location>
</feature>